<keyword evidence="1" id="KW-0472">Membrane</keyword>
<accession>A0A4R0PC78</accession>
<reference evidence="2 3" key="1">
    <citation type="journal article" date="2015" name="Antonie Van Leeuwenhoek">
        <title>Oricola cellulosilytica gen. nov., sp. nov., a cellulose-degrading bacterium of the family Phyllobacteriaceae isolated from surface seashore water, and emended descriptions of Mesorhizobium loti and Phyllobacterium myrsinacearum.</title>
        <authorList>
            <person name="Hameed A."/>
            <person name="Shahina M."/>
            <person name="Lai W.A."/>
            <person name="Lin S.Y."/>
            <person name="Young L.S."/>
            <person name="Liu Y.C."/>
            <person name="Hsu Y.H."/>
            <person name="Young C.C."/>
        </authorList>
    </citation>
    <scope>NUCLEOTIDE SEQUENCE [LARGE SCALE GENOMIC DNA]</scope>
    <source>
        <strain evidence="2 3">KCTC 52183</strain>
    </source>
</reference>
<feature type="transmembrane region" description="Helical" evidence="1">
    <location>
        <begin position="195"/>
        <end position="222"/>
    </location>
</feature>
<gene>
    <name evidence="2" type="ORF">E0D97_05810</name>
</gene>
<evidence type="ECO:0000256" key="1">
    <source>
        <dbReference type="SAM" id="Phobius"/>
    </source>
</evidence>
<dbReference type="Proteomes" id="UP000291301">
    <property type="component" value="Unassembled WGS sequence"/>
</dbReference>
<feature type="transmembrane region" description="Helical" evidence="1">
    <location>
        <begin position="341"/>
        <end position="361"/>
    </location>
</feature>
<proteinExistence type="predicted"/>
<comment type="caution">
    <text evidence="2">The sequence shown here is derived from an EMBL/GenBank/DDBJ whole genome shotgun (WGS) entry which is preliminary data.</text>
</comment>
<dbReference type="AlphaFoldDB" id="A0A4R0PC78"/>
<feature type="transmembrane region" description="Helical" evidence="1">
    <location>
        <begin position="168"/>
        <end position="189"/>
    </location>
</feature>
<keyword evidence="3" id="KW-1185">Reference proteome</keyword>
<evidence type="ECO:0000313" key="2">
    <source>
        <dbReference type="EMBL" id="TCD15061.1"/>
    </source>
</evidence>
<evidence type="ECO:0008006" key="4">
    <source>
        <dbReference type="Google" id="ProtNLM"/>
    </source>
</evidence>
<keyword evidence="1" id="KW-1133">Transmembrane helix</keyword>
<organism evidence="2 3">
    <name type="scientific">Oricola cellulosilytica</name>
    <dbReference type="NCBI Taxonomy" id="1429082"/>
    <lineage>
        <taxon>Bacteria</taxon>
        <taxon>Pseudomonadati</taxon>
        <taxon>Pseudomonadota</taxon>
        <taxon>Alphaproteobacteria</taxon>
        <taxon>Hyphomicrobiales</taxon>
        <taxon>Ahrensiaceae</taxon>
        <taxon>Oricola</taxon>
    </lineage>
</organism>
<feature type="transmembrane region" description="Helical" evidence="1">
    <location>
        <begin position="367"/>
        <end position="384"/>
    </location>
</feature>
<dbReference type="RefSeq" id="WP_131566594.1">
    <property type="nucleotide sequence ID" value="NZ_JAINFK010000004.1"/>
</dbReference>
<feature type="transmembrane region" description="Helical" evidence="1">
    <location>
        <begin position="140"/>
        <end position="161"/>
    </location>
</feature>
<dbReference type="EMBL" id="SJST01000002">
    <property type="protein sequence ID" value="TCD15061.1"/>
    <property type="molecule type" value="Genomic_DNA"/>
</dbReference>
<feature type="transmembrane region" description="Helical" evidence="1">
    <location>
        <begin position="229"/>
        <end position="262"/>
    </location>
</feature>
<keyword evidence="1" id="KW-0812">Transmembrane</keyword>
<name>A0A4R0PC78_9HYPH</name>
<protein>
    <recommendedName>
        <fullName evidence="4">DUF2029 domain-containing protein</fullName>
    </recommendedName>
</protein>
<feature type="transmembrane region" description="Helical" evidence="1">
    <location>
        <begin position="30"/>
        <end position="49"/>
    </location>
</feature>
<evidence type="ECO:0000313" key="3">
    <source>
        <dbReference type="Proteomes" id="UP000291301"/>
    </source>
</evidence>
<feature type="transmembrane region" description="Helical" evidence="1">
    <location>
        <begin position="313"/>
        <end position="329"/>
    </location>
</feature>
<dbReference type="OrthoDB" id="8435158at2"/>
<sequence length="391" mass="43142">MNGLVSIVDRMALAGGERAIRVWSSQAARFGLAALALFTLAVAVVAYLFPITNWDIFAYLASAYETPGMNAEALHRHAYETVRNSVTDGRFTVLTEDREYRIRQYADPQAFATMLGFYKVKWLYTASIGWLSELTEPLNAIRLISALSAAAIGGLSIVWLWRERALHLAPLAIAALMLANFGEIARLGTPDAFSAAFFLTGILAFLRKSEIAAGVLLFLAFLARPDHAAYIGVLLAVSLLLRSFSWGVLAAFAGAVIAYVPITQAAGHPGWWIHMWFTHIEFVESLEGFDPPFSLLVYGRIVVQALARSFIENQWPAVLVVGCAGWWLLSRNRVELARREVIILVTTLLGIAAKFAVFPLYETRFHFAYLVAFSLVLIAALARLPKRCATV</sequence>